<comment type="similarity">
    <text evidence="1">Belongs to the bacterial solute-binding protein 9 family.</text>
</comment>
<organism evidence="8 9">
    <name type="scientific">Rhodobaculum claviforme</name>
    <dbReference type="NCBI Taxonomy" id="1549854"/>
    <lineage>
        <taxon>Bacteria</taxon>
        <taxon>Pseudomonadati</taxon>
        <taxon>Pseudomonadota</taxon>
        <taxon>Alphaproteobacteria</taxon>
        <taxon>Rhodobacterales</taxon>
        <taxon>Paracoccaceae</taxon>
        <taxon>Rhodobaculum</taxon>
    </lineage>
</organism>
<dbReference type="PANTHER" id="PTHR42953:SF3">
    <property type="entry name" value="HIGH-AFFINITY ZINC UPTAKE SYSTEM PROTEIN ZNUA"/>
    <property type="match status" value="1"/>
</dbReference>
<proteinExistence type="inferred from homology"/>
<evidence type="ECO:0000256" key="1">
    <source>
        <dbReference type="ARBA" id="ARBA00011028"/>
    </source>
</evidence>
<evidence type="ECO:0000256" key="5">
    <source>
        <dbReference type="ARBA" id="ARBA00022906"/>
    </source>
</evidence>
<evidence type="ECO:0000256" key="3">
    <source>
        <dbReference type="ARBA" id="ARBA00022448"/>
    </source>
</evidence>
<keyword evidence="4 7" id="KW-0732">Signal</keyword>
<feature type="signal peptide" evidence="7">
    <location>
        <begin position="1"/>
        <end position="22"/>
    </location>
</feature>
<name>A0A934TMI8_9RHOB</name>
<accession>A0A934TMI8</accession>
<dbReference type="PANTHER" id="PTHR42953">
    <property type="entry name" value="HIGH-AFFINITY ZINC UPTAKE SYSTEM PROTEIN ZNUA-RELATED"/>
    <property type="match status" value="1"/>
</dbReference>
<comment type="caution">
    <text evidence="8">The sequence shown here is derived from an EMBL/GenBank/DDBJ whole genome shotgun (WGS) entry which is preliminary data.</text>
</comment>
<dbReference type="InterPro" id="IPR006127">
    <property type="entry name" value="ZnuA-like"/>
</dbReference>
<keyword evidence="3" id="KW-0813">Transport</keyword>
<feature type="region of interest" description="Disordered" evidence="6">
    <location>
        <begin position="121"/>
        <end position="197"/>
    </location>
</feature>
<evidence type="ECO:0000313" key="8">
    <source>
        <dbReference type="EMBL" id="MBK5928373.1"/>
    </source>
</evidence>
<dbReference type="InterPro" id="IPR050492">
    <property type="entry name" value="Bact_metal-bind_prot9"/>
</dbReference>
<keyword evidence="5" id="KW-0864">Zinc transport</keyword>
<keyword evidence="5" id="KW-0406">Ion transport</keyword>
<evidence type="ECO:0000313" key="9">
    <source>
        <dbReference type="Proteomes" id="UP000706333"/>
    </source>
</evidence>
<protein>
    <recommendedName>
        <fullName evidence="2">High-affinity zinc uptake system protein ZnuA</fullName>
    </recommendedName>
</protein>
<keyword evidence="9" id="KW-1185">Reference proteome</keyword>
<evidence type="ECO:0000256" key="2">
    <source>
        <dbReference type="ARBA" id="ARBA00015915"/>
    </source>
</evidence>
<dbReference type="GO" id="GO:0006829">
    <property type="term" value="P:zinc ion transport"/>
    <property type="evidence" value="ECO:0007669"/>
    <property type="project" value="UniProtKB-KW"/>
</dbReference>
<evidence type="ECO:0000256" key="6">
    <source>
        <dbReference type="SAM" id="MobiDB-lite"/>
    </source>
</evidence>
<dbReference type="Gene3D" id="3.40.50.1980">
    <property type="entry name" value="Nitrogenase molybdenum iron protein domain"/>
    <property type="match status" value="3"/>
</dbReference>
<dbReference type="EMBL" id="NHSD01000300">
    <property type="protein sequence ID" value="MBK5928373.1"/>
    <property type="molecule type" value="Genomic_DNA"/>
</dbReference>
<dbReference type="SUPFAM" id="SSF53807">
    <property type="entry name" value="Helical backbone' metal receptor"/>
    <property type="match status" value="1"/>
</dbReference>
<dbReference type="Pfam" id="PF01297">
    <property type="entry name" value="ZnuA"/>
    <property type="match status" value="1"/>
</dbReference>
<dbReference type="Proteomes" id="UP000706333">
    <property type="component" value="Unassembled WGS sequence"/>
</dbReference>
<sequence>MTPRALLLSTTFTTLAMAPAWAQVPAVVADTPVVHSLVAQVMGDLGTPTLLLDRGGDPHSFQLRPSQAQAIASADAVIWVGPELAPWMGRAIEGTGTSGRVLTLLDVEGVTLRAFADGHAHDHDDDHDDDHDHDHDHEDDHAHDHDDHAEAHGHDDDHDDHADAHDHDHDDHAHDDHGHDHDDHGHDHAHDGTDPHAWLDPRNASVWLGAIAADLSALDPDNATIYAANADAAQAALVALEDEVRATLAPVGDAPIVVFHDAYGYFAHRFGVNVAGTIALGDAAAPGAARLTEMRAMLSDGGIACVFPEVNHTSRHVDTVIEGTDTRVGAMLDPAGVEMEYGPELYSTLMRTLATQIADCVTEG</sequence>
<reference evidence="8" key="1">
    <citation type="submission" date="2017-05" db="EMBL/GenBank/DDBJ databases">
        <authorList>
            <person name="Imhoff J.F."/>
            <person name="Rahn T."/>
            <person name="Kuenzel S."/>
            <person name="Neulinger S.C."/>
        </authorList>
    </citation>
    <scope>NUCLEOTIDE SEQUENCE</scope>
    <source>
        <strain evidence="8">LMG 28126</strain>
    </source>
</reference>
<evidence type="ECO:0000256" key="4">
    <source>
        <dbReference type="ARBA" id="ARBA00022729"/>
    </source>
</evidence>
<dbReference type="AlphaFoldDB" id="A0A934TMI8"/>
<keyword evidence="5" id="KW-0862">Zinc</keyword>
<dbReference type="GO" id="GO:0046872">
    <property type="term" value="F:metal ion binding"/>
    <property type="evidence" value="ECO:0007669"/>
    <property type="project" value="InterPro"/>
</dbReference>
<reference evidence="8" key="2">
    <citation type="journal article" date="2020" name="Microorganisms">
        <title>Osmotic Adaptation and Compatible Solute Biosynthesis of Phototrophic Bacteria as Revealed from Genome Analyses.</title>
        <authorList>
            <person name="Imhoff J.F."/>
            <person name="Rahn T."/>
            <person name="Kunzel S."/>
            <person name="Keller A."/>
            <person name="Neulinger S.C."/>
        </authorList>
    </citation>
    <scope>NUCLEOTIDE SEQUENCE</scope>
    <source>
        <strain evidence="8">LMG 28126</strain>
    </source>
</reference>
<feature type="chain" id="PRO_5037734907" description="High-affinity zinc uptake system protein ZnuA" evidence="7">
    <location>
        <begin position="23"/>
        <end position="364"/>
    </location>
</feature>
<gene>
    <name evidence="8" type="ORF">CCR87_13695</name>
</gene>
<evidence type="ECO:0000256" key="7">
    <source>
        <dbReference type="SAM" id="SignalP"/>
    </source>
</evidence>